<dbReference type="GO" id="GO:0008933">
    <property type="term" value="F:peptidoglycan lytic transglycosylase activity"/>
    <property type="evidence" value="ECO:0007669"/>
    <property type="project" value="TreeGrafter"/>
</dbReference>
<dbReference type="InterPro" id="IPR043426">
    <property type="entry name" value="MltB-like"/>
</dbReference>
<dbReference type="Proteomes" id="UP000253495">
    <property type="component" value="Unassembled WGS sequence"/>
</dbReference>
<feature type="domain" description="Transglycosylase SLT" evidence="3">
    <location>
        <begin position="215"/>
        <end position="257"/>
    </location>
</feature>
<dbReference type="InterPro" id="IPR031304">
    <property type="entry name" value="SLT_2"/>
</dbReference>
<keyword evidence="2" id="KW-0472">Membrane</keyword>
<feature type="compositionally biased region" description="Low complexity" evidence="1">
    <location>
        <begin position="1"/>
        <end position="22"/>
    </location>
</feature>
<comment type="caution">
    <text evidence="4">The sequence shown here is derived from an EMBL/GenBank/DDBJ whole genome shotgun (WGS) entry which is preliminary data.</text>
</comment>
<dbReference type="Gene3D" id="1.10.530.10">
    <property type="match status" value="1"/>
</dbReference>
<dbReference type="EMBL" id="QPJC01000013">
    <property type="protein sequence ID" value="RCW39974.1"/>
    <property type="molecule type" value="Genomic_DNA"/>
</dbReference>
<gene>
    <name evidence="4" type="ORF">DFQ14_11356</name>
</gene>
<organism evidence="4 5">
    <name type="scientific">Halopolyspora algeriensis</name>
    <dbReference type="NCBI Taxonomy" id="1500506"/>
    <lineage>
        <taxon>Bacteria</taxon>
        <taxon>Bacillati</taxon>
        <taxon>Actinomycetota</taxon>
        <taxon>Actinomycetes</taxon>
        <taxon>Actinomycetes incertae sedis</taxon>
        <taxon>Halopolyspora</taxon>
    </lineage>
</organism>
<name>A0A368VHZ2_9ACTN</name>
<sequence>MTQHTPTESTPTESAPPTEPAARNTPKQLPPRLTAVLAALGRLGIAVSLLATMVAAAGAVSVLGRPDAAPVAGPPAKQALEPAPVQPGSAAPPVQKPVPAPEPQQQDDVGIGPVREWANKVASVVDIPARALVSYVHADLALSEHQPDCRISWATLAGIGRVESDHGRYGGRTLGEDAVPSRPIIGIPLDGGPNVRAIRDTDDGALDGDPVYDRAVGPMQFIPSTWDKWATDGNGDGVGDPQNLDDAATAAARYLCAGERDMSTGQGWWSGVMSYNNSVEYAQKVYALAESYARAGNRRR</sequence>
<accession>A0A368VHZ2</accession>
<keyword evidence="5" id="KW-1185">Reference proteome</keyword>
<dbReference type="AlphaFoldDB" id="A0A368VHZ2"/>
<dbReference type="RefSeq" id="WP_420810192.1">
    <property type="nucleotide sequence ID" value="NZ_QPJC01000013.1"/>
</dbReference>
<proteinExistence type="predicted"/>
<evidence type="ECO:0000259" key="3">
    <source>
        <dbReference type="Pfam" id="PF13406"/>
    </source>
</evidence>
<keyword evidence="2" id="KW-0812">Transmembrane</keyword>
<evidence type="ECO:0000313" key="4">
    <source>
        <dbReference type="EMBL" id="RCW39974.1"/>
    </source>
</evidence>
<dbReference type="PANTHER" id="PTHR30163:SF8">
    <property type="entry name" value="LYTIC MUREIN TRANSGLYCOSYLASE"/>
    <property type="match status" value="1"/>
</dbReference>
<dbReference type="CDD" id="cd13399">
    <property type="entry name" value="Slt35-like"/>
    <property type="match status" value="1"/>
</dbReference>
<dbReference type="GO" id="GO:0009253">
    <property type="term" value="P:peptidoglycan catabolic process"/>
    <property type="evidence" value="ECO:0007669"/>
    <property type="project" value="TreeGrafter"/>
</dbReference>
<dbReference type="InterPro" id="IPR023346">
    <property type="entry name" value="Lysozyme-like_dom_sf"/>
</dbReference>
<evidence type="ECO:0000256" key="1">
    <source>
        <dbReference type="SAM" id="MobiDB-lite"/>
    </source>
</evidence>
<evidence type="ECO:0000256" key="2">
    <source>
        <dbReference type="SAM" id="Phobius"/>
    </source>
</evidence>
<feature type="transmembrane region" description="Helical" evidence="2">
    <location>
        <begin position="33"/>
        <end position="60"/>
    </location>
</feature>
<dbReference type="Pfam" id="PF13406">
    <property type="entry name" value="SLT_2"/>
    <property type="match status" value="1"/>
</dbReference>
<dbReference type="SUPFAM" id="SSF53955">
    <property type="entry name" value="Lysozyme-like"/>
    <property type="match status" value="1"/>
</dbReference>
<protein>
    <submittedName>
        <fullName evidence="4">Membrane-bound lytic murein transglycosylase B</fullName>
    </submittedName>
</protein>
<feature type="region of interest" description="Disordered" evidence="1">
    <location>
        <begin position="66"/>
        <end position="110"/>
    </location>
</feature>
<reference evidence="4 5" key="1">
    <citation type="submission" date="2018-07" db="EMBL/GenBank/DDBJ databases">
        <title>Genomic Encyclopedia of Type Strains, Phase III (KMG-III): the genomes of soil and plant-associated and newly described type strains.</title>
        <authorList>
            <person name="Whitman W."/>
        </authorList>
    </citation>
    <scope>NUCLEOTIDE SEQUENCE [LARGE SCALE GENOMIC DNA]</scope>
    <source>
        <strain evidence="4 5">CECT 8575</strain>
    </source>
</reference>
<dbReference type="PANTHER" id="PTHR30163">
    <property type="entry name" value="MEMBRANE-BOUND LYTIC MUREIN TRANSGLYCOSYLASE B"/>
    <property type="match status" value="1"/>
</dbReference>
<keyword evidence="2" id="KW-1133">Transmembrane helix</keyword>
<evidence type="ECO:0000313" key="5">
    <source>
        <dbReference type="Proteomes" id="UP000253495"/>
    </source>
</evidence>
<feature type="region of interest" description="Disordered" evidence="1">
    <location>
        <begin position="1"/>
        <end position="30"/>
    </location>
</feature>